<evidence type="ECO:0000313" key="1">
    <source>
        <dbReference type="EMBL" id="EIC23282.1"/>
    </source>
</evidence>
<dbReference type="AlphaFoldDB" id="H8YXV6"/>
<reference evidence="2" key="1">
    <citation type="submission" date="2011-06" db="EMBL/GenBank/DDBJ databases">
        <authorList>
            <consortium name="US DOE Joint Genome Institute (JGI-PGF)"/>
            <person name="Lucas S."/>
            <person name="Han J."/>
            <person name="Lapidus A."/>
            <person name="Cheng J.-F."/>
            <person name="Goodwin L."/>
            <person name="Pitluck S."/>
            <person name="Peters L."/>
            <person name="Land M.L."/>
            <person name="Hauser L."/>
            <person name="Vogl K."/>
            <person name="Liu Z."/>
            <person name="Overmann J."/>
            <person name="Frigaard N.-U."/>
            <person name="Bryant D.A."/>
            <person name="Woyke T.J."/>
        </authorList>
    </citation>
    <scope>NUCLEOTIDE SEQUENCE [LARGE SCALE GENOMIC DNA]</scope>
    <source>
        <strain evidence="2">970</strain>
    </source>
</reference>
<organism evidence="1 2">
    <name type="scientific">Thiorhodovibrio frisius</name>
    <dbReference type="NCBI Taxonomy" id="631362"/>
    <lineage>
        <taxon>Bacteria</taxon>
        <taxon>Pseudomonadati</taxon>
        <taxon>Pseudomonadota</taxon>
        <taxon>Gammaproteobacteria</taxon>
        <taxon>Chromatiales</taxon>
        <taxon>Chromatiaceae</taxon>
        <taxon>Thiorhodovibrio</taxon>
    </lineage>
</organism>
<dbReference type="HOGENOM" id="CLU_1980599_0_0_6"/>
<keyword evidence="2" id="KW-1185">Reference proteome</keyword>
<name>H8YXV6_9GAMM</name>
<sequence length="126" mass="14169">MTPARIDFFSLIEHLVTAPNAPLPPDLRLYLLAAIASHLKDGESMDVALGVREPSRPTAGRQWRVAQRNEHLRATGMDASTLKLAISRYRRRAPGRRTSEVDRHLAEAERWASLPESVPQLRRILG</sequence>
<reference evidence="1 2" key="2">
    <citation type="submission" date="2011-11" db="EMBL/GenBank/DDBJ databases">
        <authorList>
            <consortium name="US DOE Joint Genome Institute"/>
            <person name="Lucas S."/>
            <person name="Han J."/>
            <person name="Lapidus A."/>
            <person name="Cheng J.-F."/>
            <person name="Goodwin L."/>
            <person name="Pitluck S."/>
            <person name="Peters L."/>
            <person name="Ovchinnikova G."/>
            <person name="Zhang X."/>
            <person name="Detter J.C."/>
            <person name="Han C."/>
            <person name="Tapia R."/>
            <person name="Land M."/>
            <person name="Hauser L."/>
            <person name="Kyrpides N."/>
            <person name="Ivanova N."/>
            <person name="Pagani I."/>
            <person name="Vogl K."/>
            <person name="Liu Z."/>
            <person name="Overmann J."/>
            <person name="Frigaard N.-U."/>
            <person name="Bryant D."/>
            <person name="Woyke T."/>
        </authorList>
    </citation>
    <scope>NUCLEOTIDE SEQUENCE [LARGE SCALE GENOMIC DNA]</scope>
    <source>
        <strain evidence="1 2">970</strain>
    </source>
</reference>
<protein>
    <submittedName>
        <fullName evidence="1">Uncharacterized protein</fullName>
    </submittedName>
</protein>
<proteinExistence type="predicted"/>
<dbReference type="STRING" id="631362.Thi970DRAFT_00938"/>
<evidence type="ECO:0000313" key="2">
    <source>
        <dbReference type="Proteomes" id="UP000002964"/>
    </source>
</evidence>
<dbReference type="RefSeq" id="WP_009147366.1">
    <property type="nucleotide sequence ID" value="NZ_CP121471.1"/>
</dbReference>
<gene>
    <name evidence="1" type="ORF">Thi970DRAFT_00938</name>
</gene>
<dbReference type="EMBL" id="JH603168">
    <property type="protein sequence ID" value="EIC23282.1"/>
    <property type="molecule type" value="Genomic_DNA"/>
</dbReference>
<accession>H8YXV6</accession>
<dbReference type="Proteomes" id="UP000002964">
    <property type="component" value="Unassembled WGS sequence"/>
</dbReference>